<keyword evidence="3" id="KW-1185">Reference proteome</keyword>
<name>A0A1Y1VBM6_9FUNG</name>
<dbReference type="EMBL" id="MCFH01000017">
    <property type="protein sequence ID" value="ORX51865.1"/>
    <property type="molecule type" value="Genomic_DNA"/>
</dbReference>
<dbReference type="OrthoDB" id="2131584at2759"/>
<reference evidence="2 3" key="1">
    <citation type="submission" date="2016-08" db="EMBL/GenBank/DDBJ databases">
        <title>Genomes of anaerobic fungi encode conserved fungal cellulosomes for biomass hydrolysis.</title>
        <authorList>
            <consortium name="DOE Joint Genome Institute"/>
            <person name="Haitjema C.H."/>
            <person name="Gilmore S.P."/>
            <person name="Henske J.K."/>
            <person name="Solomon K.V."/>
            <person name="De Groot R."/>
            <person name="Kuo A."/>
            <person name="Mondo S.J."/>
            <person name="Salamov A.A."/>
            <person name="Labutti K."/>
            <person name="Zhao Z."/>
            <person name="Chiniquy J."/>
            <person name="Barry K."/>
            <person name="Brewer H.M."/>
            <person name="Purvine S.O."/>
            <person name="Wright A.T."/>
            <person name="Boxma B."/>
            <person name="Van Alen T."/>
            <person name="Hackstein J.H."/>
            <person name="Baker S.E."/>
            <person name="Grigoriev I.V."/>
            <person name="O'Malley M.A."/>
        </authorList>
    </citation>
    <scope>NUCLEOTIDE SEQUENCE [LARGE SCALE GENOMIC DNA]</scope>
    <source>
        <strain evidence="3">finn</strain>
    </source>
</reference>
<keyword evidence="1" id="KW-0732">Signal</keyword>
<feature type="chain" id="PRO_5012440551" evidence="1">
    <location>
        <begin position="24"/>
        <end position="217"/>
    </location>
</feature>
<gene>
    <name evidence="2" type="ORF">BCR36DRAFT_411815</name>
</gene>
<dbReference type="AlphaFoldDB" id="A0A1Y1VBM6"/>
<feature type="signal peptide" evidence="1">
    <location>
        <begin position="1"/>
        <end position="23"/>
    </location>
</feature>
<dbReference type="Proteomes" id="UP000193719">
    <property type="component" value="Unassembled WGS sequence"/>
</dbReference>
<protein>
    <submittedName>
        <fullName evidence="2">Uncharacterized protein</fullName>
    </submittedName>
</protein>
<evidence type="ECO:0000313" key="3">
    <source>
        <dbReference type="Proteomes" id="UP000193719"/>
    </source>
</evidence>
<sequence>MKFGYKIIFSLQCIGLSLVGASSFTNTTDYKVFPEFRLEDVKKLPIISCSDDSQCPDYSRGCTYDYEIDIGVCDMDFFCNKINGCVSILESFDSANSPNLIIDSYQTVKDDKNKNLPKCKSNSDCFTNQCSEGICLVDDSDPIYNCVVAELGVHQSHINCALASNQICYDDLDCISNQCFDVCEDNYYNHNSGDNISSQSFAKAIIYFLLILSLVLN</sequence>
<evidence type="ECO:0000313" key="2">
    <source>
        <dbReference type="EMBL" id="ORX51865.1"/>
    </source>
</evidence>
<proteinExistence type="predicted"/>
<organism evidence="2 3">
    <name type="scientific">Piromyces finnis</name>
    <dbReference type="NCBI Taxonomy" id="1754191"/>
    <lineage>
        <taxon>Eukaryota</taxon>
        <taxon>Fungi</taxon>
        <taxon>Fungi incertae sedis</taxon>
        <taxon>Chytridiomycota</taxon>
        <taxon>Chytridiomycota incertae sedis</taxon>
        <taxon>Neocallimastigomycetes</taxon>
        <taxon>Neocallimastigales</taxon>
        <taxon>Neocallimastigaceae</taxon>
        <taxon>Piromyces</taxon>
    </lineage>
</organism>
<reference evidence="2 3" key="2">
    <citation type="submission" date="2016-08" db="EMBL/GenBank/DDBJ databases">
        <title>Pervasive Adenine N6-methylation of Active Genes in Fungi.</title>
        <authorList>
            <consortium name="DOE Joint Genome Institute"/>
            <person name="Mondo S.J."/>
            <person name="Dannebaum R.O."/>
            <person name="Kuo R.C."/>
            <person name="Labutti K."/>
            <person name="Haridas S."/>
            <person name="Kuo A."/>
            <person name="Salamov A."/>
            <person name="Ahrendt S.R."/>
            <person name="Lipzen A."/>
            <person name="Sullivan W."/>
            <person name="Andreopoulos W.B."/>
            <person name="Clum A."/>
            <person name="Lindquist E."/>
            <person name="Daum C."/>
            <person name="Ramamoorthy G.K."/>
            <person name="Gryganskyi A."/>
            <person name="Culley D."/>
            <person name="Magnuson J.K."/>
            <person name="James T.Y."/>
            <person name="O'Malley M.A."/>
            <person name="Stajich J.E."/>
            <person name="Spatafora J.W."/>
            <person name="Visel A."/>
            <person name="Grigoriev I.V."/>
        </authorList>
    </citation>
    <scope>NUCLEOTIDE SEQUENCE [LARGE SCALE GENOMIC DNA]</scope>
    <source>
        <strain evidence="3">finn</strain>
    </source>
</reference>
<accession>A0A1Y1VBM6</accession>
<comment type="caution">
    <text evidence="2">The sequence shown here is derived from an EMBL/GenBank/DDBJ whole genome shotgun (WGS) entry which is preliminary data.</text>
</comment>
<evidence type="ECO:0000256" key="1">
    <source>
        <dbReference type="SAM" id="SignalP"/>
    </source>
</evidence>